<dbReference type="EMBL" id="JACIDO010000006">
    <property type="protein sequence ID" value="MBB3936826.1"/>
    <property type="molecule type" value="Genomic_DNA"/>
</dbReference>
<organism evidence="1 2">
    <name type="scientific">Aureimonas phyllosphaerae</name>
    <dbReference type="NCBI Taxonomy" id="1166078"/>
    <lineage>
        <taxon>Bacteria</taxon>
        <taxon>Pseudomonadati</taxon>
        <taxon>Pseudomonadota</taxon>
        <taxon>Alphaproteobacteria</taxon>
        <taxon>Hyphomicrobiales</taxon>
        <taxon>Aurantimonadaceae</taxon>
        <taxon>Aureimonas</taxon>
    </lineage>
</organism>
<proteinExistence type="predicted"/>
<dbReference type="Gene3D" id="3.40.50.1000">
    <property type="entry name" value="HAD superfamily/HAD-like"/>
    <property type="match status" value="2"/>
</dbReference>
<dbReference type="RefSeq" id="WP_090962482.1">
    <property type="nucleotide sequence ID" value="NZ_FOOA01000006.1"/>
</dbReference>
<accession>A0A7W6FV64</accession>
<gene>
    <name evidence="1" type="ORF">GGR05_002991</name>
</gene>
<sequence>MTEGAMRAIESLDEVLAGYDALFCDVWGVVHDGVASHAAAVSALTGARRAGKRVVLLTNSPRLAGGVERQIAALGVTRDSFDAIVTSGDATRALIEAGSRRVLHIGPERDLDIFDGLGLQLEDETGAEAIVCTGLFDDRTEDPETYRPLLERCAGRGLPMICANPDLVVHIGDQLIPCAGAVAAVYASIGGTVHLAGKPHAPIYDVARRVVGEGARVLCIGDGLMTDVLGAVNHGADCLFISHGIHRDELVEVIGDPILLSAELLARGVHARYVMPALR</sequence>
<dbReference type="PANTHER" id="PTHR19288:SF90">
    <property type="entry name" value="OS08G0542600 PROTEIN"/>
    <property type="match status" value="1"/>
</dbReference>
<dbReference type="InterPro" id="IPR006357">
    <property type="entry name" value="HAD-SF_hydro_IIA"/>
</dbReference>
<dbReference type="AlphaFoldDB" id="A0A7W6FV64"/>
<dbReference type="GO" id="GO:0005737">
    <property type="term" value="C:cytoplasm"/>
    <property type="evidence" value="ECO:0007669"/>
    <property type="project" value="TreeGrafter"/>
</dbReference>
<name>A0A7W6FV64_9HYPH</name>
<keyword evidence="2" id="KW-1185">Reference proteome</keyword>
<dbReference type="CDD" id="cd07525">
    <property type="entry name" value="HAD_like"/>
    <property type="match status" value="1"/>
</dbReference>
<keyword evidence="1" id="KW-0378">Hydrolase</keyword>
<reference evidence="1 2" key="1">
    <citation type="submission" date="2020-08" db="EMBL/GenBank/DDBJ databases">
        <title>Genomic Encyclopedia of Type Strains, Phase IV (KMG-IV): sequencing the most valuable type-strain genomes for metagenomic binning, comparative biology and taxonomic classification.</title>
        <authorList>
            <person name="Goeker M."/>
        </authorList>
    </citation>
    <scope>NUCLEOTIDE SEQUENCE [LARGE SCALE GENOMIC DNA]</scope>
    <source>
        <strain evidence="1 2">DSM 25024</strain>
    </source>
</reference>
<dbReference type="Proteomes" id="UP000531216">
    <property type="component" value="Unassembled WGS sequence"/>
</dbReference>
<dbReference type="GO" id="GO:0016791">
    <property type="term" value="F:phosphatase activity"/>
    <property type="evidence" value="ECO:0007669"/>
    <property type="project" value="TreeGrafter"/>
</dbReference>
<dbReference type="Pfam" id="PF13344">
    <property type="entry name" value="Hydrolase_6"/>
    <property type="match status" value="1"/>
</dbReference>
<dbReference type="Pfam" id="PF13242">
    <property type="entry name" value="Hydrolase_like"/>
    <property type="match status" value="1"/>
</dbReference>
<dbReference type="PANTHER" id="PTHR19288">
    <property type="entry name" value="4-NITROPHENYLPHOSPHATASE-RELATED"/>
    <property type="match status" value="1"/>
</dbReference>
<evidence type="ECO:0000313" key="2">
    <source>
        <dbReference type="Proteomes" id="UP000531216"/>
    </source>
</evidence>
<evidence type="ECO:0000313" key="1">
    <source>
        <dbReference type="EMBL" id="MBB3936826.1"/>
    </source>
</evidence>
<dbReference type="SUPFAM" id="SSF56784">
    <property type="entry name" value="HAD-like"/>
    <property type="match status" value="1"/>
</dbReference>
<dbReference type="InterPro" id="IPR006356">
    <property type="entry name" value="HAD-SF_hydro_IIA_hyp3"/>
</dbReference>
<dbReference type="NCBIfam" id="TIGR01459">
    <property type="entry name" value="HAD-SF-IIA-hyp4"/>
    <property type="match status" value="1"/>
</dbReference>
<dbReference type="NCBIfam" id="TIGR01460">
    <property type="entry name" value="HAD-SF-IIA"/>
    <property type="match status" value="1"/>
</dbReference>
<dbReference type="InterPro" id="IPR036412">
    <property type="entry name" value="HAD-like_sf"/>
</dbReference>
<comment type="caution">
    <text evidence="1">The sequence shown here is derived from an EMBL/GenBank/DDBJ whole genome shotgun (WGS) entry which is preliminary data.</text>
</comment>
<dbReference type="InterPro" id="IPR023214">
    <property type="entry name" value="HAD_sf"/>
</dbReference>
<protein>
    <submittedName>
        <fullName evidence="1">HAD superfamily hydrolase (TIGR01459 family)</fullName>
    </submittedName>
</protein>
<dbReference type="OrthoDB" id="9791073at2"/>